<evidence type="ECO:0000256" key="2">
    <source>
        <dbReference type="ARBA" id="ARBA00023002"/>
    </source>
</evidence>
<dbReference type="RefSeq" id="WP_059393969.1">
    <property type="nucleotide sequence ID" value="NZ_CAUZLX010000008.1"/>
</dbReference>
<dbReference type="EMBL" id="DF968083">
    <property type="protein sequence ID" value="GAP04594.1"/>
    <property type="molecule type" value="Genomic_DNA"/>
</dbReference>
<evidence type="ECO:0000256" key="3">
    <source>
        <dbReference type="ARBA" id="ARBA00023027"/>
    </source>
</evidence>
<protein>
    <recommendedName>
        <fullName evidence="5">S-adenosyl-L-homocysteine hydrolase NAD binding domain-containing protein</fullName>
    </recommendedName>
</protein>
<sequence length="310" mass="32656">MAKVLVFDGIDENALAPLKRAGLEIVSNPQATSEDFASDDEVIGIILMMYPVDGAVMDRFPNLKVIARHGVGYDNVDLQAASERGIAVTNTPGANAGAVAETAITLMLMAGRLFETSHDAITDKKAADYMVGKSGQQVSGKIVGIIGFGHIGQEIAKLLTGFGVHVLAYARHDRDVPNGRMADLDEIFQQADFVVSALPATPSTTGLIDQKAFDKMKPSTVVVNVGRGPVIDEAAMIASLKSGKIAAAGLDVVNQEPISPDNELLSLPNAFVLPHVAAHSKEADFEVAKTAAKNVLAVFEGKPAEDQVND</sequence>
<gene>
    <name evidence="6" type="ORF">FTRO_0060500</name>
</gene>
<dbReference type="GO" id="GO:0030267">
    <property type="term" value="F:glyoxylate reductase (NADPH) activity"/>
    <property type="evidence" value="ECO:0007669"/>
    <property type="project" value="TreeGrafter"/>
</dbReference>
<organism evidence="6">
    <name type="scientific">Fructobacillus tropaeoli</name>
    <dbReference type="NCBI Taxonomy" id="709323"/>
    <lineage>
        <taxon>Bacteria</taxon>
        <taxon>Bacillati</taxon>
        <taxon>Bacillota</taxon>
        <taxon>Bacilli</taxon>
        <taxon>Lactobacillales</taxon>
        <taxon>Lactobacillaceae</taxon>
        <taxon>Fructobacillus</taxon>
    </lineage>
</organism>
<dbReference type="InterPro" id="IPR050223">
    <property type="entry name" value="D-isomer_2-hydroxyacid_DH"/>
</dbReference>
<dbReference type="AlphaFoldDB" id="A0A3F3H1Z2"/>
<dbReference type="SMART" id="SM00997">
    <property type="entry name" value="AdoHcyase_NAD"/>
    <property type="match status" value="1"/>
</dbReference>
<name>A0A3F3H1Z2_9LACO</name>
<comment type="similarity">
    <text evidence="1 4">Belongs to the D-isomer specific 2-hydroxyacid dehydrogenase family.</text>
</comment>
<proteinExistence type="inferred from homology"/>
<dbReference type="GO" id="GO:0051287">
    <property type="term" value="F:NAD binding"/>
    <property type="evidence" value="ECO:0007669"/>
    <property type="project" value="InterPro"/>
</dbReference>
<evidence type="ECO:0000256" key="4">
    <source>
        <dbReference type="RuleBase" id="RU003719"/>
    </source>
</evidence>
<evidence type="ECO:0000313" key="6">
    <source>
        <dbReference type="EMBL" id="GAP04594.1"/>
    </source>
</evidence>
<dbReference type="CDD" id="cd12172">
    <property type="entry name" value="PGDH_like_2"/>
    <property type="match status" value="1"/>
</dbReference>
<dbReference type="Pfam" id="PF00389">
    <property type="entry name" value="2-Hacid_dh"/>
    <property type="match status" value="1"/>
</dbReference>
<feature type="domain" description="S-adenosyl-L-homocysteine hydrolase NAD binding" evidence="5">
    <location>
        <begin position="126"/>
        <end position="272"/>
    </location>
</feature>
<accession>A0A3F3H1Z2</accession>
<dbReference type="SUPFAM" id="SSF51735">
    <property type="entry name" value="NAD(P)-binding Rossmann-fold domains"/>
    <property type="match status" value="1"/>
</dbReference>
<dbReference type="PANTHER" id="PTHR10996:SF178">
    <property type="entry name" value="2-HYDROXYACID DEHYDROGENASE YGL185C-RELATED"/>
    <property type="match status" value="1"/>
</dbReference>
<dbReference type="InterPro" id="IPR006140">
    <property type="entry name" value="D-isomer_DH_NAD-bd"/>
</dbReference>
<dbReference type="SUPFAM" id="SSF52283">
    <property type="entry name" value="Formate/glycerate dehydrogenase catalytic domain-like"/>
    <property type="match status" value="1"/>
</dbReference>
<dbReference type="Pfam" id="PF02826">
    <property type="entry name" value="2-Hacid_dh_C"/>
    <property type="match status" value="1"/>
</dbReference>
<dbReference type="GO" id="GO:0005829">
    <property type="term" value="C:cytosol"/>
    <property type="evidence" value="ECO:0007669"/>
    <property type="project" value="TreeGrafter"/>
</dbReference>
<dbReference type="InterPro" id="IPR029753">
    <property type="entry name" value="D-isomer_DH_CS"/>
</dbReference>
<dbReference type="Gene3D" id="3.40.50.720">
    <property type="entry name" value="NAD(P)-binding Rossmann-like Domain"/>
    <property type="match status" value="2"/>
</dbReference>
<keyword evidence="3" id="KW-0520">NAD</keyword>
<dbReference type="STRING" id="709323.GCA_001047135_01147"/>
<dbReference type="InterPro" id="IPR036291">
    <property type="entry name" value="NAD(P)-bd_dom_sf"/>
</dbReference>
<evidence type="ECO:0000256" key="1">
    <source>
        <dbReference type="ARBA" id="ARBA00005854"/>
    </source>
</evidence>
<dbReference type="Proteomes" id="UP000064514">
    <property type="component" value="Unassembled WGS sequence"/>
</dbReference>
<dbReference type="PANTHER" id="PTHR10996">
    <property type="entry name" value="2-HYDROXYACID DEHYDROGENASE-RELATED"/>
    <property type="match status" value="1"/>
</dbReference>
<reference evidence="6" key="1">
    <citation type="journal article" date="2015" name="BMC Genomics">
        <title>Comparative genomics of Fructobacillus spp. and Leuconostoc spp. reveals niche-specific evolution of Fructobacillus spp.</title>
        <authorList>
            <person name="Endo A."/>
            <person name="Tanizawa Y."/>
            <person name="Tanaka N."/>
            <person name="Maeno S."/>
            <person name="Kumar H."/>
            <person name="Shiwa Y."/>
            <person name="Okada S."/>
            <person name="Yoshikawa H."/>
            <person name="Dicks L."/>
            <person name="Nakagawa J."/>
            <person name="Arita M."/>
        </authorList>
    </citation>
    <scope>NUCLEOTIDE SEQUENCE [LARGE SCALE GENOMIC DNA]</scope>
    <source>
        <strain evidence="6">F214-1</strain>
    </source>
</reference>
<dbReference type="PROSITE" id="PS00671">
    <property type="entry name" value="D_2_HYDROXYACID_DH_3"/>
    <property type="match status" value="1"/>
</dbReference>
<dbReference type="InterPro" id="IPR006139">
    <property type="entry name" value="D-isomer_2_OHA_DH_cat_dom"/>
</dbReference>
<evidence type="ECO:0000259" key="5">
    <source>
        <dbReference type="SMART" id="SM00997"/>
    </source>
</evidence>
<dbReference type="GO" id="GO:0016618">
    <property type="term" value="F:hydroxypyruvate reductase [NAD(P)H] activity"/>
    <property type="evidence" value="ECO:0007669"/>
    <property type="project" value="TreeGrafter"/>
</dbReference>
<dbReference type="InterPro" id="IPR015878">
    <property type="entry name" value="Ado_hCys_hydrolase_NAD-bd"/>
</dbReference>
<keyword evidence="2 4" id="KW-0560">Oxidoreductase</keyword>